<proteinExistence type="predicted"/>
<dbReference type="InterPro" id="IPR017451">
    <property type="entry name" value="F-box-assoc_interact_dom"/>
</dbReference>
<dbReference type="PANTHER" id="PTHR31672:SF13">
    <property type="entry name" value="F-BOX PROTEIN CPR30-LIKE"/>
    <property type="match status" value="1"/>
</dbReference>
<evidence type="ECO:0000313" key="2">
    <source>
        <dbReference type="EMBL" id="KDP38916.1"/>
    </source>
</evidence>
<dbReference type="Pfam" id="PF07734">
    <property type="entry name" value="FBA_1"/>
    <property type="match status" value="1"/>
</dbReference>
<dbReference type="STRING" id="180498.A0A067KRS4"/>
<dbReference type="Proteomes" id="UP000027138">
    <property type="component" value="Unassembled WGS sequence"/>
</dbReference>
<reference evidence="2 3" key="1">
    <citation type="journal article" date="2014" name="PLoS ONE">
        <title>Global Analysis of Gene Expression Profiles in Physic Nut (Jatropha curcas L.) Seedlings Exposed to Salt Stress.</title>
        <authorList>
            <person name="Zhang L."/>
            <person name="Zhang C."/>
            <person name="Wu P."/>
            <person name="Chen Y."/>
            <person name="Li M."/>
            <person name="Jiang H."/>
            <person name="Wu G."/>
        </authorList>
    </citation>
    <scope>NUCLEOTIDE SEQUENCE [LARGE SCALE GENOMIC DNA]</scope>
    <source>
        <strain evidence="3">cv. GZQX0401</strain>
        <tissue evidence="2">Young leaves</tissue>
    </source>
</reference>
<dbReference type="PANTHER" id="PTHR31672">
    <property type="entry name" value="BNACNNG10540D PROTEIN"/>
    <property type="match status" value="1"/>
</dbReference>
<accession>A0A067KRS4</accession>
<dbReference type="NCBIfam" id="TIGR01640">
    <property type="entry name" value="F_box_assoc_1"/>
    <property type="match status" value="1"/>
</dbReference>
<feature type="domain" description="F-box" evidence="1">
    <location>
        <begin position="1"/>
        <end position="46"/>
    </location>
</feature>
<dbReference type="AlphaFoldDB" id="A0A067KRS4"/>
<dbReference type="Pfam" id="PF12937">
    <property type="entry name" value="F-box-like"/>
    <property type="match status" value="1"/>
</dbReference>
<dbReference type="InterPro" id="IPR006527">
    <property type="entry name" value="F-box-assoc_dom_typ1"/>
</dbReference>
<evidence type="ECO:0000259" key="1">
    <source>
        <dbReference type="PROSITE" id="PS50181"/>
    </source>
</evidence>
<protein>
    <recommendedName>
        <fullName evidence="1">F-box domain-containing protein</fullName>
    </recommendedName>
</protein>
<sequence length="398" mass="45656">MSDYLPEEVIIQILHNLPVKSLIKCTSVCKLWHSLIKNPNFISAQIAKTSSINIKSNPNPLLLSHFDDNQYSLGFDNQEFKDYMPLHFPFKSDARYFQAVAVGYSNGLLCLCDRRETLSRYKDKFILWNPSIRKSFTLPQPNFSLAICYLCNDFVGFGFDSNANDYKLFRMIMHLDDCGKIQEPKIQIEIYSLNLNLWKIITGNAPTCWIEKQMVNRCPLQNAAYVNNALHWIAYYSNDSTDDHGSLFRYFILVFDLKDEVFREIMLPNSMTMSGAFRHHVKVFGDSSIGVFDIAPHLCWTDIWVMKEYGVAESWVNLPKVGDQKMGILRVLGFKKNGEVILEFGSGQSSASIPYAFVDTYLESLALFDKGNVVKKKSSKERHILSGRVKFYSVLSLN</sequence>
<dbReference type="CDD" id="cd22157">
    <property type="entry name" value="F-box_AtFBW1-like"/>
    <property type="match status" value="1"/>
</dbReference>
<gene>
    <name evidence="2" type="ORF">JCGZ_00673</name>
</gene>
<dbReference type="KEGG" id="jcu:105632788"/>
<dbReference type="InterPro" id="IPR001810">
    <property type="entry name" value="F-box_dom"/>
</dbReference>
<dbReference type="SMART" id="SM00256">
    <property type="entry name" value="FBOX"/>
    <property type="match status" value="1"/>
</dbReference>
<organism evidence="2 3">
    <name type="scientific">Jatropha curcas</name>
    <name type="common">Barbados nut</name>
    <dbReference type="NCBI Taxonomy" id="180498"/>
    <lineage>
        <taxon>Eukaryota</taxon>
        <taxon>Viridiplantae</taxon>
        <taxon>Streptophyta</taxon>
        <taxon>Embryophyta</taxon>
        <taxon>Tracheophyta</taxon>
        <taxon>Spermatophyta</taxon>
        <taxon>Magnoliopsida</taxon>
        <taxon>eudicotyledons</taxon>
        <taxon>Gunneridae</taxon>
        <taxon>Pentapetalae</taxon>
        <taxon>rosids</taxon>
        <taxon>fabids</taxon>
        <taxon>Malpighiales</taxon>
        <taxon>Euphorbiaceae</taxon>
        <taxon>Crotonoideae</taxon>
        <taxon>Jatropheae</taxon>
        <taxon>Jatropha</taxon>
    </lineage>
</organism>
<dbReference type="InterPro" id="IPR036047">
    <property type="entry name" value="F-box-like_dom_sf"/>
</dbReference>
<dbReference type="Gene3D" id="1.20.1280.50">
    <property type="match status" value="1"/>
</dbReference>
<keyword evidence="3" id="KW-1185">Reference proteome</keyword>
<dbReference type="PROSITE" id="PS50181">
    <property type="entry name" value="FBOX"/>
    <property type="match status" value="1"/>
</dbReference>
<dbReference type="SUPFAM" id="SSF81383">
    <property type="entry name" value="F-box domain"/>
    <property type="match status" value="1"/>
</dbReference>
<dbReference type="InterPro" id="IPR050796">
    <property type="entry name" value="SCF_F-box_component"/>
</dbReference>
<dbReference type="OrthoDB" id="835398at2759"/>
<evidence type="ECO:0000313" key="3">
    <source>
        <dbReference type="Proteomes" id="UP000027138"/>
    </source>
</evidence>
<dbReference type="EMBL" id="KK914353">
    <property type="protein sequence ID" value="KDP38916.1"/>
    <property type="molecule type" value="Genomic_DNA"/>
</dbReference>
<name>A0A067KRS4_JATCU</name>